<evidence type="ECO:0000256" key="1">
    <source>
        <dbReference type="SAM" id="MobiDB-lite"/>
    </source>
</evidence>
<feature type="chain" id="PRO_5045839155" evidence="2">
    <location>
        <begin position="32"/>
        <end position="308"/>
    </location>
</feature>
<name>A0ABT1XQD4_9SPHN</name>
<proteinExistence type="predicted"/>
<reference evidence="3 4" key="1">
    <citation type="submission" date="2022-08" db="EMBL/GenBank/DDBJ databases">
        <title>Polyphasic taxonomy analysis of Qipengyuania sp.RS5-5.</title>
        <authorList>
            <person name="Xamxidin M."/>
            <person name="Wu M."/>
        </authorList>
    </citation>
    <scope>NUCLEOTIDE SEQUENCE [LARGE SCALE GENOMIC DNA]</scope>
    <source>
        <strain evidence="3 4">RS5-5</strain>
    </source>
</reference>
<comment type="caution">
    <text evidence="3">The sequence shown here is derived from an EMBL/GenBank/DDBJ whole genome shotgun (WGS) entry which is preliminary data.</text>
</comment>
<dbReference type="EMBL" id="JANKHH010000001">
    <property type="protein sequence ID" value="MCR2832845.1"/>
    <property type="molecule type" value="Genomic_DNA"/>
</dbReference>
<feature type="region of interest" description="Disordered" evidence="1">
    <location>
        <begin position="288"/>
        <end position="308"/>
    </location>
</feature>
<sequence>MAGRFTHPKVIKFSTAMLALLALQTSAVAPAQTAPSAPPELIDILGLQIGMGPVPALTAVAEAGLSIQEGDRNFNQEKQHITPLGDYVFYSAFKSESWGAPGPKVTSGYSPNTKMLAGAFTPEPGEEKLWGIHYTRTYGSSTGPSTANTIESLVDKYGEPMSHKGLTTASFIKSVPNSQKTRGGTMLWYWTPAGQRMGQQSSDACFKALDNSFVGMGGYGAGLYNAAVIDRKVTLPDWEVGMRAGCGRIIRAYLSWDADGVIDELRITAIDLPMAYETAITLQQRVANSEADNARKRQNAADQRRPEF</sequence>
<keyword evidence="2" id="KW-0732">Signal</keyword>
<accession>A0ABT1XQD4</accession>
<gene>
    <name evidence="3" type="ORF">NSO95_02705</name>
</gene>
<dbReference type="RefSeq" id="WP_257594602.1">
    <property type="nucleotide sequence ID" value="NZ_JANKHH010000001.1"/>
</dbReference>
<evidence type="ECO:0000313" key="4">
    <source>
        <dbReference type="Proteomes" id="UP001206067"/>
    </source>
</evidence>
<organism evidence="3 4">
    <name type="scientific">Parerythrobacter lacustris</name>
    <dbReference type="NCBI Taxonomy" id="2969984"/>
    <lineage>
        <taxon>Bacteria</taxon>
        <taxon>Pseudomonadati</taxon>
        <taxon>Pseudomonadota</taxon>
        <taxon>Alphaproteobacteria</taxon>
        <taxon>Sphingomonadales</taxon>
        <taxon>Erythrobacteraceae</taxon>
        <taxon>Parerythrobacter</taxon>
    </lineage>
</organism>
<evidence type="ECO:0000313" key="3">
    <source>
        <dbReference type="EMBL" id="MCR2832845.1"/>
    </source>
</evidence>
<evidence type="ECO:0000256" key="2">
    <source>
        <dbReference type="SAM" id="SignalP"/>
    </source>
</evidence>
<keyword evidence="4" id="KW-1185">Reference proteome</keyword>
<protein>
    <submittedName>
        <fullName evidence="3">Uncharacterized protein</fullName>
    </submittedName>
</protein>
<feature type="signal peptide" evidence="2">
    <location>
        <begin position="1"/>
        <end position="31"/>
    </location>
</feature>
<dbReference type="Proteomes" id="UP001206067">
    <property type="component" value="Unassembled WGS sequence"/>
</dbReference>